<feature type="transmembrane region" description="Helical" evidence="2">
    <location>
        <begin position="341"/>
        <end position="357"/>
    </location>
</feature>
<protein>
    <recommendedName>
        <fullName evidence="5">O-antigen polymerase</fullName>
    </recommendedName>
</protein>
<feature type="transmembrane region" description="Helical" evidence="2">
    <location>
        <begin position="180"/>
        <end position="198"/>
    </location>
</feature>
<gene>
    <name evidence="3" type="ORF">HMP0721_0688</name>
</gene>
<organism evidence="3 4">
    <name type="scientific">Pseudoramibacter alactolyticus ATCC 23263</name>
    <dbReference type="NCBI Taxonomy" id="887929"/>
    <lineage>
        <taxon>Bacteria</taxon>
        <taxon>Bacillati</taxon>
        <taxon>Bacillota</taxon>
        <taxon>Clostridia</taxon>
        <taxon>Eubacteriales</taxon>
        <taxon>Eubacteriaceae</taxon>
        <taxon>Pseudoramibacter</taxon>
    </lineage>
</organism>
<feature type="compositionally biased region" description="Basic and acidic residues" evidence="1">
    <location>
        <begin position="446"/>
        <end position="466"/>
    </location>
</feature>
<feature type="transmembrane region" description="Helical" evidence="2">
    <location>
        <begin position="231"/>
        <end position="253"/>
    </location>
</feature>
<keyword evidence="4" id="KW-1185">Reference proteome</keyword>
<keyword evidence="2" id="KW-0812">Transmembrane</keyword>
<evidence type="ECO:0000256" key="2">
    <source>
        <dbReference type="SAM" id="Phobius"/>
    </source>
</evidence>
<dbReference type="OrthoDB" id="1771157at2"/>
<feature type="transmembrane region" description="Helical" evidence="2">
    <location>
        <begin position="151"/>
        <end position="173"/>
    </location>
</feature>
<feature type="transmembrane region" description="Helical" evidence="2">
    <location>
        <begin position="16"/>
        <end position="33"/>
    </location>
</feature>
<comment type="caution">
    <text evidence="3">The sequence shown here is derived from an EMBL/GenBank/DDBJ whole genome shotgun (WGS) entry which is preliminary data.</text>
</comment>
<dbReference type="HOGENOM" id="CLU_032630_2_0_9"/>
<sequence>MKEKAIHWLNHDINDYLFYVAYGLYLVISILNNSRFVSTFPNWPINKLLTLAILLLMLKAFLNRTYAYQERLGICLAFGILVWINFSIGDVVTNPITWIVAFILSARDIEFQKIVKMTIVISSIMLGLVIFCSLLKVIPNDVMGYPDRTRYFLGFTYPSLPPTLLFNITALLVYLKRNSLGKAALITLLAVNILLFIFTDSRNPFILVCIALATVLLLQHRSSLLENMHVLGWIMVFSTLIFGVLSIYLAYIYDPNVHWLATLNGWLSGRLRLGHVSIVTRGIKWFPRPFPMSTAGGSSSPTYNYIDSAYLQVLQEYGILLSAAFEGVLIWGYWKIWKQKEYYLLIVLTFMALNAMIDRNLMRLHFNTFWMALGVALFASSEERDLLTAHTRYIPVDQINAVVNQYGASPGKEQKAAVERARKQVRERAKSEAEGWMSASSGSTNEVRRAKQMDDQAARIAKDILKRQRTKSSTGLFNADRAAPNEKTAKNGRPGHTRHYRRDEEQS</sequence>
<dbReference type="eggNOG" id="ENOG5032QV8">
    <property type="taxonomic scope" value="Bacteria"/>
</dbReference>
<dbReference type="EMBL" id="AEQN01000011">
    <property type="protein sequence ID" value="EFV02265.1"/>
    <property type="molecule type" value="Genomic_DNA"/>
</dbReference>
<feature type="region of interest" description="Disordered" evidence="1">
    <location>
        <begin position="430"/>
        <end position="507"/>
    </location>
</feature>
<feature type="transmembrane region" description="Helical" evidence="2">
    <location>
        <begin position="82"/>
        <end position="105"/>
    </location>
</feature>
<dbReference type="STRING" id="887929.HMP0721_0688"/>
<proteinExistence type="predicted"/>
<evidence type="ECO:0000256" key="1">
    <source>
        <dbReference type="SAM" id="MobiDB-lite"/>
    </source>
</evidence>
<reference evidence="3 4" key="1">
    <citation type="submission" date="2010-12" db="EMBL/GenBank/DDBJ databases">
        <authorList>
            <person name="Muzny D."/>
            <person name="Qin X."/>
            <person name="Deng J."/>
            <person name="Jiang H."/>
            <person name="Liu Y."/>
            <person name="Qu J."/>
            <person name="Song X.-Z."/>
            <person name="Zhang L."/>
            <person name="Thornton R."/>
            <person name="Coyle M."/>
            <person name="Francisco L."/>
            <person name="Jackson L."/>
            <person name="Javaid M."/>
            <person name="Korchina V."/>
            <person name="Kovar C."/>
            <person name="Mata R."/>
            <person name="Mathew T."/>
            <person name="Ngo R."/>
            <person name="Nguyen L."/>
            <person name="Nguyen N."/>
            <person name="Okwuonu G."/>
            <person name="Ongeri F."/>
            <person name="Pham C."/>
            <person name="Simmons D."/>
            <person name="Wilczek-Boney K."/>
            <person name="Hale W."/>
            <person name="Jakkamsetti A."/>
            <person name="Pham P."/>
            <person name="Ruth R."/>
            <person name="San Lucas F."/>
            <person name="Warren J."/>
            <person name="Zhang J."/>
            <person name="Zhao Z."/>
            <person name="Zhou C."/>
            <person name="Zhu D."/>
            <person name="Lee S."/>
            <person name="Bess C."/>
            <person name="Blankenburg K."/>
            <person name="Forbes L."/>
            <person name="Fu Q."/>
            <person name="Gubbala S."/>
            <person name="Hirani K."/>
            <person name="Jayaseelan J.C."/>
            <person name="Lara F."/>
            <person name="Munidasa M."/>
            <person name="Palculict T."/>
            <person name="Patil S."/>
            <person name="Pu L.-L."/>
            <person name="Saada N."/>
            <person name="Tang L."/>
            <person name="Weissenberger G."/>
            <person name="Zhu Y."/>
            <person name="Hemphill L."/>
            <person name="Shang Y."/>
            <person name="Youmans B."/>
            <person name="Ayvaz T."/>
            <person name="Ross M."/>
            <person name="Santibanez J."/>
            <person name="Aqrawi P."/>
            <person name="Gross S."/>
            <person name="Joshi V."/>
            <person name="Fowler G."/>
            <person name="Nazareth L."/>
            <person name="Reid J."/>
            <person name="Worley K."/>
            <person name="Petrosino J."/>
            <person name="Highlander S."/>
            <person name="Gibbs R."/>
        </authorList>
    </citation>
    <scope>NUCLEOTIDE SEQUENCE [LARGE SCALE GENOMIC DNA]</scope>
    <source>
        <strain evidence="3 4">ATCC 23263</strain>
    </source>
</reference>
<evidence type="ECO:0008006" key="5">
    <source>
        <dbReference type="Google" id="ProtNLM"/>
    </source>
</evidence>
<evidence type="ECO:0000313" key="4">
    <source>
        <dbReference type="Proteomes" id="UP000004754"/>
    </source>
</evidence>
<evidence type="ECO:0000313" key="3">
    <source>
        <dbReference type="EMBL" id="EFV02265.1"/>
    </source>
</evidence>
<dbReference type="AlphaFoldDB" id="E6MFA5"/>
<name>E6MFA5_9FIRM</name>
<feature type="transmembrane region" description="Helical" evidence="2">
    <location>
        <begin position="117"/>
        <end position="139"/>
    </location>
</feature>
<keyword evidence="2" id="KW-0472">Membrane</keyword>
<keyword evidence="2" id="KW-1133">Transmembrane helix</keyword>
<dbReference type="Proteomes" id="UP000004754">
    <property type="component" value="Unassembled WGS sequence"/>
</dbReference>
<feature type="transmembrane region" description="Helical" evidence="2">
    <location>
        <begin position="317"/>
        <end position="334"/>
    </location>
</feature>
<feature type="transmembrane region" description="Helical" evidence="2">
    <location>
        <begin position="45"/>
        <end position="62"/>
    </location>
</feature>
<accession>E6MFA5</accession>
<dbReference type="RefSeq" id="WP_006598110.1">
    <property type="nucleotide sequence ID" value="NZ_GL622359.1"/>
</dbReference>